<comment type="caution">
    <text evidence="2">The sequence shown here is derived from an EMBL/GenBank/DDBJ whole genome shotgun (WGS) entry which is preliminary data.</text>
</comment>
<dbReference type="Proteomes" id="UP000324800">
    <property type="component" value="Unassembled WGS sequence"/>
</dbReference>
<reference evidence="2 3" key="1">
    <citation type="submission" date="2019-03" db="EMBL/GenBank/DDBJ databases">
        <title>Single cell metagenomics reveals metabolic interactions within the superorganism composed of flagellate Streblomastix strix and complex community of Bacteroidetes bacteria on its surface.</title>
        <authorList>
            <person name="Treitli S.C."/>
            <person name="Kolisko M."/>
            <person name="Husnik F."/>
            <person name="Keeling P."/>
            <person name="Hampl V."/>
        </authorList>
    </citation>
    <scope>NUCLEOTIDE SEQUENCE [LARGE SCALE GENOMIC DNA]</scope>
    <source>
        <strain evidence="2">ST1C</strain>
    </source>
</reference>
<keyword evidence="1" id="KW-0472">Membrane</keyword>
<protein>
    <submittedName>
        <fullName evidence="2">Uncharacterized protein</fullName>
    </submittedName>
</protein>
<evidence type="ECO:0000256" key="1">
    <source>
        <dbReference type="SAM" id="Phobius"/>
    </source>
</evidence>
<dbReference type="EMBL" id="SNRW01011407">
    <property type="protein sequence ID" value="KAA6375196.1"/>
    <property type="molecule type" value="Genomic_DNA"/>
</dbReference>
<name>A0A5J4UWW0_9EUKA</name>
<organism evidence="2 3">
    <name type="scientific">Streblomastix strix</name>
    <dbReference type="NCBI Taxonomy" id="222440"/>
    <lineage>
        <taxon>Eukaryota</taxon>
        <taxon>Metamonada</taxon>
        <taxon>Preaxostyla</taxon>
        <taxon>Oxymonadida</taxon>
        <taxon>Streblomastigidae</taxon>
        <taxon>Streblomastix</taxon>
    </lineage>
</organism>
<evidence type="ECO:0000313" key="2">
    <source>
        <dbReference type="EMBL" id="KAA6375196.1"/>
    </source>
</evidence>
<accession>A0A5J4UWW0</accession>
<keyword evidence="1" id="KW-0812">Transmembrane</keyword>
<keyword evidence="1" id="KW-1133">Transmembrane helix</keyword>
<evidence type="ECO:0000313" key="3">
    <source>
        <dbReference type="Proteomes" id="UP000324800"/>
    </source>
</evidence>
<feature type="transmembrane region" description="Helical" evidence="1">
    <location>
        <begin position="35"/>
        <end position="55"/>
    </location>
</feature>
<dbReference type="AlphaFoldDB" id="A0A5J4UWW0"/>
<sequence>MNHGFALQLFVMIVVMIEKSKMLKKEILIIMEYQVESVFGIYFTIGYGVVLGVILGEVIGEIIYYQEEYEALEAEGD</sequence>
<gene>
    <name evidence="2" type="ORF">EZS28_029278</name>
</gene>
<proteinExistence type="predicted"/>